<dbReference type="PANTHER" id="PTHR30069">
    <property type="entry name" value="TONB-DEPENDENT OUTER MEMBRANE RECEPTOR"/>
    <property type="match status" value="1"/>
</dbReference>
<dbReference type="InterPro" id="IPR039426">
    <property type="entry name" value="TonB-dep_rcpt-like"/>
</dbReference>
<dbReference type="HOGENOM" id="CLU_004317_0_2_10"/>
<evidence type="ECO:0000256" key="12">
    <source>
        <dbReference type="PROSITE-ProRule" id="PRU01360"/>
    </source>
</evidence>
<dbReference type="SUPFAM" id="SSF49464">
    <property type="entry name" value="Carboxypeptidase regulatory domain-like"/>
    <property type="match status" value="1"/>
</dbReference>
<dbReference type="GO" id="GO:0009279">
    <property type="term" value="C:cell outer membrane"/>
    <property type="evidence" value="ECO:0007669"/>
    <property type="project" value="UniProtKB-SubCell"/>
</dbReference>
<keyword evidence="5 12" id="KW-0812">Transmembrane</keyword>
<dbReference type="Pfam" id="PF00593">
    <property type="entry name" value="TonB_dep_Rec_b-barrel"/>
    <property type="match status" value="1"/>
</dbReference>
<dbReference type="GO" id="GO:0044718">
    <property type="term" value="P:siderophore transmembrane transport"/>
    <property type="evidence" value="ECO:0007669"/>
    <property type="project" value="TreeGrafter"/>
</dbReference>
<evidence type="ECO:0000259" key="15">
    <source>
        <dbReference type="Pfam" id="PF00593"/>
    </source>
</evidence>
<keyword evidence="4" id="KW-0406">Ion transport</keyword>
<organism evidence="18 19">
    <name type="scientific">Spirosoma radiotolerans</name>
    <dbReference type="NCBI Taxonomy" id="1379870"/>
    <lineage>
        <taxon>Bacteria</taxon>
        <taxon>Pseudomonadati</taxon>
        <taxon>Bacteroidota</taxon>
        <taxon>Cytophagia</taxon>
        <taxon>Cytophagales</taxon>
        <taxon>Cytophagaceae</taxon>
        <taxon>Spirosoma</taxon>
    </lineage>
</organism>
<dbReference type="InterPro" id="IPR023997">
    <property type="entry name" value="TonB-dep_OMP_SusC/RagA_CS"/>
</dbReference>
<evidence type="ECO:0000256" key="1">
    <source>
        <dbReference type="ARBA" id="ARBA00004571"/>
    </source>
</evidence>
<dbReference type="NCBIfam" id="TIGR04057">
    <property type="entry name" value="SusC_RagA_signa"/>
    <property type="match status" value="1"/>
</dbReference>
<evidence type="ECO:0000256" key="13">
    <source>
        <dbReference type="RuleBase" id="RU003357"/>
    </source>
</evidence>
<dbReference type="InterPro" id="IPR012910">
    <property type="entry name" value="Plug_dom"/>
</dbReference>
<evidence type="ECO:0000256" key="4">
    <source>
        <dbReference type="ARBA" id="ARBA00022496"/>
    </source>
</evidence>
<dbReference type="Gene3D" id="2.170.130.10">
    <property type="entry name" value="TonB-dependent receptor, plug domain"/>
    <property type="match status" value="1"/>
</dbReference>
<dbReference type="PANTHER" id="PTHR30069:SF29">
    <property type="entry name" value="HEMOGLOBIN AND HEMOGLOBIN-HAPTOGLOBIN-BINDING PROTEIN 1-RELATED"/>
    <property type="match status" value="1"/>
</dbReference>
<dbReference type="GO" id="GO:0015344">
    <property type="term" value="F:siderophore uptake transmembrane transporter activity"/>
    <property type="evidence" value="ECO:0007669"/>
    <property type="project" value="TreeGrafter"/>
</dbReference>
<dbReference type="Pfam" id="PF07660">
    <property type="entry name" value="STN"/>
    <property type="match status" value="1"/>
</dbReference>
<evidence type="ECO:0000256" key="8">
    <source>
        <dbReference type="ARBA" id="ARBA00023077"/>
    </source>
</evidence>
<reference evidence="18 19" key="1">
    <citation type="journal article" date="2014" name="Curr. Microbiol.">
        <title>Spirosoma radiotolerans sp. nov., a gamma-radiation-resistant bacterium isolated from gamma ray-irradiated soil.</title>
        <authorList>
            <person name="Lee J.J."/>
            <person name="Srinivasan S."/>
            <person name="Lim S."/>
            <person name="Joe M."/>
            <person name="Im S."/>
            <person name="Bae S.I."/>
            <person name="Park K.R."/>
            <person name="Han J.H."/>
            <person name="Park S.H."/>
            <person name="Joo B.M."/>
            <person name="Park S.J."/>
            <person name="Kim M.K."/>
        </authorList>
    </citation>
    <scope>NUCLEOTIDE SEQUENCE [LARGE SCALE GENOMIC DNA]</scope>
    <source>
        <strain evidence="18 19">DG5A</strain>
    </source>
</reference>
<dbReference type="InterPro" id="IPR008969">
    <property type="entry name" value="CarboxyPept-like_regulatory"/>
</dbReference>
<keyword evidence="10" id="KW-0675">Receptor</keyword>
<dbReference type="InterPro" id="IPR011662">
    <property type="entry name" value="Secretin/TonB_short_N"/>
</dbReference>
<dbReference type="Gene3D" id="3.55.50.30">
    <property type="match status" value="1"/>
</dbReference>
<keyword evidence="4" id="KW-0410">Iron transport</keyword>
<keyword evidence="9 12" id="KW-0472">Membrane</keyword>
<evidence type="ECO:0000256" key="2">
    <source>
        <dbReference type="ARBA" id="ARBA00022448"/>
    </source>
</evidence>
<dbReference type="AlphaFoldDB" id="A0A0E3ZWV4"/>
<feature type="signal peptide" evidence="14">
    <location>
        <begin position="1"/>
        <end position="31"/>
    </location>
</feature>
<evidence type="ECO:0000256" key="3">
    <source>
        <dbReference type="ARBA" id="ARBA00022452"/>
    </source>
</evidence>
<feature type="domain" description="TonB-dependent receptor-like beta-barrel" evidence="15">
    <location>
        <begin position="466"/>
        <end position="1038"/>
    </location>
</feature>
<dbReference type="Gene3D" id="2.40.170.20">
    <property type="entry name" value="TonB-dependent receptor, beta-barrel domain"/>
    <property type="match status" value="1"/>
</dbReference>
<protein>
    <submittedName>
        <fullName evidence="18">Membrane protein</fullName>
    </submittedName>
</protein>
<dbReference type="InterPro" id="IPR000531">
    <property type="entry name" value="Beta-barrel_TonB"/>
</dbReference>
<gene>
    <name evidence="18" type="ORF">SD10_14950</name>
</gene>
<evidence type="ECO:0000256" key="10">
    <source>
        <dbReference type="ARBA" id="ARBA00023170"/>
    </source>
</evidence>
<dbReference type="PATRIC" id="fig|1379870.5.peg.3249"/>
<evidence type="ECO:0000256" key="5">
    <source>
        <dbReference type="ARBA" id="ARBA00022692"/>
    </source>
</evidence>
<keyword evidence="2 12" id="KW-0813">Transport</keyword>
<evidence type="ECO:0000259" key="16">
    <source>
        <dbReference type="Pfam" id="PF07660"/>
    </source>
</evidence>
<dbReference type="InterPro" id="IPR036942">
    <property type="entry name" value="Beta-barrel_TonB_sf"/>
</dbReference>
<keyword evidence="8 13" id="KW-0798">TonB box</keyword>
<comment type="similarity">
    <text evidence="12 13">Belongs to the TonB-dependent receptor family.</text>
</comment>
<evidence type="ECO:0000256" key="14">
    <source>
        <dbReference type="SAM" id="SignalP"/>
    </source>
</evidence>
<sequence length="1103" mass="120335">MKKVNPYLLRCMKRTFFQLLLALTCVGVSWADDASGQELLDRRLSLTIQHESIKTVLRSIEKAANVKFSYSPQIVRSKQLVSMRVQNSTLKDVLEKLLVPLQVSFSIAGEQIILARSSASSVTIELGDPVGGVEAPTDRTISGVVTDEKGEGLPGVSVVVKGAARGSVTDASGSFKLTLPDGPQTLVFSFVGFTTQEIAVSNQTTLNVQLKPDVKSINEVVVVGYGSLSRKEVTSAVTHLSSGDLLRVGSNSPLMAIQGKVAGLSVTNTAAGDPNSTPSIQLRGVSSRSAGLGPLFVINGIPGGNLDNINQNEIESIDVLKGGAASAIYGTRGSNGVIVVTTKKGSSESRIFYDGYSSFDYTTNKLSVLSHDEFLANKRGVDLGGNTDWMKSVSRSPAFSQKHTLQFSGGNGKTNYFTSLDYRNAKGIDLRSAKQEYGGRVNINHTSTNNLYAITFSAAPRYAKTSGADYGGFNYALTLNPTQPLYDNTGKYAYINNGFFANNPVEAAKNVLSGQEIKYLDLNTSFKLNLLDNLSTVVTLGEVSSSFRNENFSPSTLTTVINGTKRNTADQSLDENDQKSFEWIGNYALETGKHSVKLLGGYSYQAFMSSGFKAVNENFPSDVLTFNNLGSGLWNLEKGINNVSSYRNSSKLAAFFGRVNYDFDQKYYFSASLRREGSSKFGYDNKWGYFPAASVGWRITQEKFAQGIGWLNELKLRADYGETGNQDFGNYLSLDTYGGYGYYLYNNTSYQVWGPSQNTNYNLRWEKAINFNVGLDFDFFKNSRLTGSLNYYVRTNKDLLGSYSVPNPPNVQGSTFANVGTMQNSGLEIQLSAAVVSRKDFSYNLAFTGATNSNKFVAFSNDAYKGQTYIDVLGMPAPGSPGNIQRLQENTRIGSFYMLKSAGVDETGALLVYNKAGDVIVANKATNDDKQFVGNGLPQFTAGLTNSFKYKKWDLTVFLRGAFGYKLFNTYAFYLGTPATQQNANTLTSAYDGGKYSKLTNAATYSSLSDYFLESGSFVKIDNVMLSYTQPLTVKFLRSVRVYATTRNLKTFTKFTGGDPDLIQTNGLYPGVNQRVDSNGNTVGTLNYFPSTTQLLLGLQLTF</sequence>
<keyword evidence="19" id="KW-1185">Reference proteome</keyword>
<feature type="domain" description="TonB-dependent receptor plug" evidence="17">
    <location>
        <begin position="230"/>
        <end position="337"/>
    </location>
</feature>
<keyword evidence="6 14" id="KW-0732">Signal</keyword>
<evidence type="ECO:0000256" key="11">
    <source>
        <dbReference type="ARBA" id="ARBA00023237"/>
    </source>
</evidence>
<evidence type="ECO:0000313" key="19">
    <source>
        <dbReference type="Proteomes" id="UP000033054"/>
    </source>
</evidence>
<dbReference type="EMBL" id="CP010429">
    <property type="protein sequence ID" value="AKD56009.1"/>
    <property type="molecule type" value="Genomic_DNA"/>
</dbReference>
<evidence type="ECO:0000256" key="9">
    <source>
        <dbReference type="ARBA" id="ARBA00023136"/>
    </source>
</evidence>
<feature type="domain" description="Secretin/TonB short N-terminal" evidence="16">
    <location>
        <begin position="67"/>
        <end position="115"/>
    </location>
</feature>
<dbReference type="Pfam" id="PF07715">
    <property type="entry name" value="Plug"/>
    <property type="match status" value="1"/>
</dbReference>
<dbReference type="STRING" id="1379870.SD10_14950"/>
<evidence type="ECO:0000313" key="18">
    <source>
        <dbReference type="EMBL" id="AKD56009.1"/>
    </source>
</evidence>
<accession>A0A0E3ZWV4</accession>
<comment type="subcellular location">
    <subcellularLocation>
        <location evidence="1 12">Cell outer membrane</location>
        <topology evidence="1 12">Multi-pass membrane protein</topology>
    </subcellularLocation>
</comment>
<dbReference type="InterPro" id="IPR037066">
    <property type="entry name" value="Plug_dom_sf"/>
</dbReference>
<dbReference type="NCBIfam" id="TIGR04056">
    <property type="entry name" value="OMP_RagA_SusC"/>
    <property type="match status" value="1"/>
</dbReference>
<dbReference type="Gene3D" id="2.60.40.1120">
    <property type="entry name" value="Carboxypeptidase-like, regulatory domain"/>
    <property type="match status" value="1"/>
</dbReference>
<dbReference type="OrthoDB" id="9768177at2"/>
<keyword evidence="11 12" id="KW-0998">Cell outer membrane</keyword>
<evidence type="ECO:0000259" key="17">
    <source>
        <dbReference type="Pfam" id="PF07715"/>
    </source>
</evidence>
<dbReference type="Proteomes" id="UP000033054">
    <property type="component" value="Chromosome"/>
</dbReference>
<dbReference type="InterPro" id="IPR023996">
    <property type="entry name" value="TonB-dep_OMP_SusC/RagA"/>
</dbReference>
<dbReference type="KEGG" id="srd:SD10_14950"/>
<keyword evidence="7" id="KW-0408">Iron</keyword>
<evidence type="ECO:0000256" key="7">
    <source>
        <dbReference type="ARBA" id="ARBA00023004"/>
    </source>
</evidence>
<proteinExistence type="inferred from homology"/>
<dbReference type="Pfam" id="PF13715">
    <property type="entry name" value="CarbopepD_reg_2"/>
    <property type="match status" value="1"/>
</dbReference>
<keyword evidence="3 12" id="KW-1134">Transmembrane beta strand</keyword>
<dbReference type="PROSITE" id="PS52016">
    <property type="entry name" value="TONB_DEPENDENT_REC_3"/>
    <property type="match status" value="1"/>
</dbReference>
<feature type="chain" id="PRO_5002417374" evidence="14">
    <location>
        <begin position="32"/>
        <end position="1103"/>
    </location>
</feature>
<dbReference type="SUPFAM" id="SSF56935">
    <property type="entry name" value="Porins"/>
    <property type="match status" value="1"/>
</dbReference>
<evidence type="ECO:0000256" key="6">
    <source>
        <dbReference type="ARBA" id="ARBA00022729"/>
    </source>
</evidence>
<name>A0A0E3ZWV4_9BACT</name>